<dbReference type="Gene3D" id="3.40.430.10">
    <property type="entry name" value="Dihydrofolate Reductase, subunit A"/>
    <property type="match status" value="1"/>
</dbReference>
<comment type="caution">
    <text evidence="2">The sequence shown here is derived from an EMBL/GenBank/DDBJ whole genome shotgun (WGS) entry which is preliminary data.</text>
</comment>
<evidence type="ECO:0000313" key="2">
    <source>
        <dbReference type="EMBL" id="MBB3144698.1"/>
    </source>
</evidence>
<dbReference type="InterPro" id="IPR050765">
    <property type="entry name" value="Riboflavin_Biosynth_HTPR"/>
</dbReference>
<dbReference type="PANTHER" id="PTHR38011">
    <property type="entry name" value="DIHYDROFOLATE REDUCTASE FAMILY PROTEIN (AFU_ORTHOLOGUE AFUA_8G06820)"/>
    <property type="match status" value="1"/>
</dbReference>
<dbReference type="Proteomes" id="UP000554520">
    <property type="component" value="Unassembled WGS sequence"/>
</dbReference>
<accession>A0A839U264</accession>
<dbReference type="PANTHER" id="PTHR38011:SF12">
    <property type="entry name" value="BIFUNCTIONAL DEAMINASE-REDUCTASE DOMAIN PROTEIN"/>
    <property type="match status" value="1"/>
</dbReference>
<dbReference type="InterPro" id="IPR024072">
    <property type="entry name" value="DHFR-like_dom_sf"/>
</dbReference>
<evidence type="ECO:0000259" key="1">
    <source>
        <dbReference type="Pfam" id="PF01872"/>
    </source>
</evidence>
<dbReference type="GO" id="GO:0009231">
    <property type="term" value="P:riboflavin biosynthetic process"/>
    <property type="evidence" value="ECO:0007669"/>
    <property type="project" value="InterPro"/>
</dbReference>
<gene>
    <name evidence="2" type="ORF">FHS21_001099</name>
</gene>
<proteinExistence type="predicted"/>
<organism evidence="2 3">
    <name type="scientific">Phyllobacterium trifolii</name>
    <dbReference type="NCBI Taxonomy" id="300193"/>
    <lineage>
        <taxon>Bacteria</taxon>
        <taxon>Pseudomonadati</taxon>
        <taxon>Pseudomonadota</taxon>
        <taxon>Alphaproteobacteria</taxon>
        <taxon>Hyphomicrobiales</taxon>
        <taxon>Phyllobacteriaceae</taxon>
        <taxon>Phyllobacterium</taxon>
    </lineage>
</organism>
<dbReference type="InterPro" id="IPR002734">
    <property type="entry name" value="RibDG_C"/>
</dbReference>
<feature type="domain" description="Bacterial bifunctional deaminase-reductase C-terminal" evidence="1">
    <location>
        <begin position="3"/>
        <end position="178"/>
    </location>
</feature>
<reference evidence="2 3" key="1">
    <citation type="submission" date="2020-08" db="EMBL/GenBank/DDBJ databases">
        <title>Genomic Encyclopedia of Type Strains, Phase III (KMG-III): the genomes of soil and plant-associated and newly described type strains.</title>
        <authorList>
            <person name="Whitman W."/>
        </authorList>
    </citation>
    <scope>NUCLEOTIDE SEQUENCE [LARGE SCALE GENOMIC DNA]</scope>
    <source>
        <strain evidence="2 3">CECT 7015</strain>
    </source>
</reference>
<dbReference type="GO" id="GO:0008703">
    <property type="term" value="F:5-amino-6-(5-phosphoribosylamino)uracil reductase activity"/>
    <property type="evidence" value="ECO:0007669"/>
    <property type="project" value="InterPro"/>
</dbReference>
<dbReference type="AlphaFoldDB" id="A0A839U264"/>
<protein>
    <submittedName>
        <fullName evidence="2">Dihydrofolate reductase</fullName>
    </submittedName>
</protein>
<name>A0A839U264_9HYPH</name>
<sequence>MGKVIVSFTMSLDGFIAGPNISPEDAMGEGGEQLHDWLFDGSSEIDRDMAREMPANVGAVILGKRTFDLGLPHWEDTPFPAPSFVLTHEKREPLKMKSSAFTFINGGVESAVQQAKAAASEKDIIVMGANVAQQLLRAKLADEIVLQLAPVLLGQGTRLFDGIGDETIELKNTRTIQSPLVTHLRYQIL</sequence>
<dbReference type="SUPFAM" id="SSF53597">
    <property type="entry name" value="Dihydrofolate reductase-like"/>
    <property type="match status" value="1"/>
</dbReference>
<dbReference type="Pfam" id="PF01872">
    <property type="entry name" value="RibD_C"/>
    <property type="match status" value="1"/>
</dbReference>
<keyword evidence="3" id="KW-1185">Reference proteome</keyword>
<dbReference type="EMBL" id="JACHXN010000003">
    <property type="protein sequence ID" value="MBB3144698.1"/>
    <property type="molecule type" value="Genomic_DNA"/>
</dbReference>
<dbReference type="RefSeq" id="WP_112525895.1">
    <property type="nucleotide sequence ID" value="NZ_JACHXN010000003.1"/>
</dbReference>
<evidence type="ECO:0000313" key="3">
    <source>
        <dbReference type="Proteomes" id="UP000554520"/>
    </source>
</evidence>